<dbReference type="Pfam" id="PF01292">
    <property type="entry name" value="Ni_hydr_CYTB"/>
    <property type="match status" value="1"/>
</dbReference>
<gene>
    <name evidence="15" type="ORF">IMCC3135_13175</name>
</gene>
<dbReference type="InterPro" id="IPR007372">
    <property type="entry name" value="Lipid/polyisoprenoid-bd_YceI"/>
</dbReference>
<dbReference type="PANTHER" id="PTHR30529:SF7">
    <property type="entry name" value="CYTOCHROME B561 BACTERIAL_NI-HYDROGENASE DOMAIN-CONTAINING PROTEIN"/>
    <property type="match status" value="1"/>
</dbReference>
<evidence type="ECO:0000256" key="3">
    <source>
        <dbReference type="ARBA" id="ARBA00022448"/>
    </source>
</evidence>
<keyword evidence="10" id="KW-0408">Iron</keyword>
<name>A0A2Z2NNB9_9GAMM</name>
<keyword evidence="4" id="KW-1003">Cell membrane</keyword>
<feature type="transmembrane region" description="Helical" evidence="13">
    <location>
        <begin position="153"/>
        <end position="175"/>
    </location>
</feature>
<evidence type="ECO:0000256" key="1">
    <source>
        <dbReference type="ARBA" id="ARBA00001970"/>
    </source>
</evidence>
<dbReference type="OrthoDB" id="9793784at2"/>
<evidence type="ECO:0000256" key="8">
    <source>
        <dbReference type="ARBA" id="ARBA00022982"/>
    </source>
</evidence>
<dbReference type="GO" id="GO:0022904">
    <property type="term" value="P:respiratory electron transport chain"/>
    <property type="evidence" value="ECO:0007669"/>
    <property type="project" value="InterPro"/>
</dbReference>
<dbReference type="Pfam" id="PF04264">
    <property type="entry name" value="YceI"/>
    <property type="match status" value="1"/>
</dbReference>
<dbReference type="GO" id="GO:0005886">
    <property type="term" value="C:plasma membrane"/>
    <property type="evidence" value="ECO:0007669"/>
    <property type="project" value="UniProtKB-SubCell"/>
</dbReference>
<feature type="transmembrane region" description="Helical" evidence="13">
    <location>
        <begin position="196"/>
        <end position="215"/>
    </location>
</feature>
<evidence type="ECO:0000259" key="14">
    <source>
        <dbReference type="SMART" id="SM00867"/>
    </source>
</evidence>
<keyword evidence="16" id="KW-1185">Reference proteome</keyword>
<keyword evidence="9 13" id="KW-1133">Transmembrane helix</keyword>
<dbReference type="EMBL" id="CP018632">
    <property type="protein sequence ID" value="ASJ72723.1"/>
    <property type="molecule type" value="Genomic_DNA"/>
</dbReference>
<evidence type="ECO:0000256" key="9">
    <source>
        <dbReference type="ARBA" id="ARBA00022989"/>
    </source>
</evidence>
<dbReference type="RefSeq" id="WP_088918014.1">
    <property type="nucleotide sequence ID" value="NZ_CP018632.1"/>
</dbReference>
<dbReference type="SUPFAM" id="SSF101874">
    <property type="entry name" value="YceI-like"/>
    <property type="match status" value="1"/>
</dbReference>
<dbReference type="AlphaFoldDB" id="A0A2Z2NNB9"/>
<sequence>MGRSPEQRYGDIAVIFHWAIALLIIGLLIIGKYMTSLEENDPVRFVLTQWHKSFGITVLILSVLRLLWRFTHKPPTELPSIPTWQSRVASLVHGLLYVLMFALPITGWIMVSASPLNLDTVLFNVIPWPHLPPFATLENRADIAHSFHDYHEIAGTVLIVILLAHIGAALKHHFVDKDVTLTRMLPASGSRSFKRKLGALLFFVAAGTAGLSFYANSGNQAALLAAGDSEVSFIANVTGEPTPGIFSDTAVEALIDEANPSASTLVARVQTASLSSDNMQVAGSLPNTEWFDVQNYPEALFESSSVALSDDGSLQVTGNLTIKETTIEVSFPMTLSDEDGTRVARGEFSIDRREFSIGLDSQQSDDFVGYPVVVKFRFDIAAQSS</sequence>
<dbReference type="Gene3D" id="2.40.128.110">
    <property type="entry name" value="Lipid/polyisoprenoid-binding, YceI-like"/>
    <property type="match status" value="1"/>
</dbReference>
<dbReference type="SMART" id="SM00867">
    <property type="entry name" value="YceI"/>
    <property type="match status" value="1"/>
</dbReference>
<dbReference type="InterPro" id="IPR036761">
    <property type="entry name" value="TTHA0802/YceI-like_sf"/>
</dbReference>
<evidence type="ECO:0000256" key="13">
    <source>
        <dbReference type="SAM" id="Phobius"/>
    </source>
</evidence>
<accession>A0A2Z2NNB9</accession>
<evidence type="ECO:0000256" key="5">
    <source>
        <dbReference type="ARBA" id="ARBA00022617"/>
    </source>
</evidence>
<keyword evidence="3" id="KW-0813">Transport</keyword>
<dbReference type="SUPFAM" id="SSF81342">
    <property type="entry name" value="Transmembrane di-heme cytochromes"/>
    <property type="match status" value="1"/>
</dbReference>
<dbReference type="GO" id="GO:0046872">
    <property type="term" value="F:metal ion binding"/>
    <property type="evidence" value="ECO:0007669"/>
    <property type="project" value="UniProtKB-KW"/>
</dbReference>
<dbReference type="InterPro" id="IPR016174">
    <property type="entry name" value="Di-haem_cyt_TM"/>
</dbReference>
<feature type="transmembrane region" description="Helical" evidence="13">
    <location>
        <begin position="88"/>
        <end position="111"/>
    </location>
</feature>
<feature type="transmembrane region" description="Helical" evidence="13">
    <location>
        <begin position="50"/>
        <end position="68"/>
    </location>
</feature>
<comment type="subcellular location">
    <subcellularLocation>
        <location evidence="2">Cell membrane</location>
        <topology evidence="2">Multi-pass membrane protein</topology>
    </subcellularLocation>
</comment>
<dbReference type="KEGG" id="gai:IMCC3135_13175"/>
<dbReference type="InterPro" id="IPR052168">
    <property type="entry name" value="Cytochrome_b561_oxidase"/>
</dbReference>
<dbReference type="GO" id="GO:0009055">
    <property type="term" value="F:electron transfer activity"/>
    <property type="evidence" value="ECO:0007669"/>
    <property type="project" value="InterPro"/>
</dbReference>
<keyword evidence="8" id="KW-0249">Electron transport</keyword>
<evidence type="ECO:0000256" key="6">
    <source>
        <dbReference type="ARBA" id="ARBA00022692"/>
    </source>
</evidence>
<evidence type="ECO:0000313" key="16">
    <source>
        <dbReference type="Proteomes" id="UP000250079"/>
    </source>
</evidence>
<comment type="cofactor">
    <cofactor evidence="1">
        <name>heme b</name>
        <dbReference type="ChEBI" id="CHEBI:60344"/>
    </cofactor>
</comment>
<keyword evidence="6 13" id="KW-0812">Transmembrane</keyword>
<protein>
    <recommendedName>
        <fullName evidence="14">Lipid/polyisoprenoid-binding YceI-like domain-containing protein</fullName>
    </recommendedName>
</protein>
<evidence type="ECO:0000256" key="12">
    <source>
        <dbReference type="ARBA" id="ARBA00037975"/>
    </source>
</evidence>
<evidence type="ECO:0000256" key="7">
    <source>
        <dbReference type="ARBA" id="ARBA00022723"/>
    </source>
</evidence>
<proteinExistence type="inferred from homology"/>
<feature type="transmembrane region" description="Helical" evidence="13">
    <location>
        <begin position="12"/>
        <end position="30"/>
    </location>
</feature>
<keyword evidence="7" id="KW-0479">Metal-binding</keyword>
<evidence type="ECO:0000256" key="4">
    <source>
        <dbReference type="ARBA" id="ARBA00022475"/>
    </source>
</evidence>
<dbReference type="Proteomes" id="UP000250079">
    <property type="component" value="Chromosome"/>
</dbReference>
<dbReference type="GO" id="GO:0020037">
    <property type="term" value="F:heme binding"/>
    <property type="evidence" value="ECO:0007669"/>
    <property type="project" value="TreeGrafter"/>
</dbReference>
<evidence type="ECO:0000313" key="15">
    <source>
        <dbReference type="EMBL" id="ASJ72723.1"/>
    </source>
</evidence>
<reference evidence="15 16" key="1">
    <citation type="submission" date="2016-12" db="EMBL/GenBank/DDBJ databases">
        <authorList>
            <person name="Song W.-J."/>
            <person name="Kurnit D.M."/>
        </authorList>
    </citation>
    <scope>NUCLEOTIDE SEQUENCE [LARGE SCALE GENOMIC DNA]</scope>
    <source>
        <strain evidence="15 16">IMCC3135</strain>
    </source>
</reference>
<evidence type="ECO:0000256" key="10">
    <source>
        <dbReference type="ARBA" id="ARBA00023004"/>
    </source>
</evidence>
<organism evidence="15 16">
    <name type="scientific">Granulosicoccus antarcticus IMCC3135</name>
    <dbReference type="NCBI Taxonomy" id="1192854"/>
    <lineage>
        <taxon>Bacteria</taxon>
        <taxon>Pseudomonadati</taxon>
        <taxon>Pseudomonadota</taxon>
        <taxon>Gammaproteobacteria</taxon>
        <taxon>Chromatiales</taxon>
        <taxon>Granulosicoccaceae</taxon>
        <taxon>Granulosicoccus</taxon>
    </lineage>
</organism>
<dbReference type="PANTHER" id="PTHR30529">
    <property type="entry name" value="CYTOCHROME B561"/>
    <property type="match status" value="1"/>
</dbReference>
<evidence type="ECO:0000256" key="11">
    <source>
        <dbReference type="ARBA" id="ARBA00023136"/>
    </source>
</evidence>
<dbReference type="Gene3D" id="1.20.950.20">
    <property type="entry name" value="Transmembrane di-heme cytochromes, Chain C"/>
    <property type="match status" value="1"/>
</dbReference>
<keyword evidence="5" id="KW-0349">Heme</keyword>
<comment type="similarity">
    <text evidence="12">Belongs to the cytochrome b561 family.</text>
</comment>
<keyword evidence="11 13" id="KW-0472">Membrane</keyword>
<dbReference type="InterPro" id="IPR011577">
    <property type="entry name" value="Cyt_b561_bac/Ni-Hgenase"/>
</dbReference>
<feature type="domain" description="Lipid/polyisoprenoid-binding YceI-like" evidence="14">
    <location>
        <begin position="220"/>
        <end position="383"/>
    </location>
</feature>
<evidence type="ECO:0000256" key="2">
    <source>
        <dbReference type="ARBA" id="ARBA00004651"/>
    </source>
</evidence>